<keyword evidence="4 7" id="KW-0812">Transmembrane</keyword>
<evidence type="ECO:0000256" key="2">
    <source>
        <dbReference type="ARBA" id="ARBA00022448"/>
    </source>
</evidence>
<feature type="transmembrane region" description="Helical" evidence="7">
    <location>
        <begin position="367"/>
        <end position="393"/>
    </location>
</feature>
<dbReference type="PRINTS" id="PR01036">
    <property type="entry name" value="TCRTETB"/>
</dbReference>
<dbReference type="SUPFAM" id="SSF103473">
    <property type="entry name" value="MFS general substrate transporter"/>
    <property type="match status" value="1"/>
</dbReference>
<feature type="transmembrane region" description="Helical" evidence="7">
    <location>
        <begin position="136"/>
        <end position="159"/>
    </location>
</feature>
<dbReference type="GO" id="GO:0005886">
    <property type="term" value="C:plasma membrane"/>
    <property type="evidence" value="ECO:0007669"/>
    <property type="project" value="UniProtKB-SubCell"/>
</dbReference>
<dbReference type="EMBL" id="QJSP01000003">
    <property type="protein sequence ID" value="PYE19124.1"/>
    <property type="molecule type" value="Genomic_DNA"/>
</dbReference>
<dbReference type="RefSeq" id="WP_110468376.1">
    <property type="nucleotide sequence ID" value="NZ_QJSP01000003.1"/>
</dbReference>
<dbReference type="Gene3D" id="1.20.1720.10">
    <property type="entry name" value="Multidrug resistance protein D"/>
    <property type="match status" value="1"/>
</dbReference>
<dbReference type="Pfam" id="PF07690">
    <property type="entry name" value="MFS_1"/>
    <property type="match status" value="1"/>
</dbReference>
<dbReference type="InterPro" id="IPR011701">
    <property type="entry name" value="MFS"/>
</dbReference>
<evidence type="ECO:0000259" key="8">
    <source>
        <dbReference type="PROSITE" id="PS50850"/>
    </source>
</evidence>
<name>A0A318RQC9_WILLI</name>
<evidence type="ECO:0000313" key="10">
    <source>
        <dbReference type="Proteomes" id="UP000247591"/>
    </source>
</evidence>
<feature type="transmembrane region" description="Helical" evidence="7">
    <location>
        <begin position="304"/>
        <end position="328"/>
    </location>
</feature>
<feature type="transmembrane region" description="Helical" evidence="7">
    <location>
        <begin position="202"/>
        <end position="221"/>
    </location>
</feature>
<keyword evidence="6 7" id="KW-0472">Membrane</keyword>
<keyword evidence="10" id="KW-1185">Reference proteome</keyword>
<feature type="transmembrane region" description="Helical" evidence="7">
    <location>
        <begin position="270"/>
        <end position="298"/>
    </location>
</feature>
<dbReference type="PANTHER" id="PTHR42718">
    <property type="entry name" value="MAJOR FACILITATOR SUPERFAMILY MULTIDRUG TRANSPORTER MFSC"/>
    <property type="match status" value="1"/>
</dbReference>
<evidence type="ECO:0000256" key="1">
    <source>
        <dbReference type="ARBA" id="ARBA00004651"/>
    </source>
</evidence>
<feature type="transmembrane region" description="Helical" evidence="7">
    <location>
        <begin position="227"/>
        <end position="249"/>
    </location>
</feature>
<feature type="transmembrane region" description="Helical" evidence="7">
    <location>
        <begin position="335"/>
        <end position="355"/>
    </location>
</feature>
<evidence type="ECO:0000256" key="7">
    <source>
        <dbReference type="SAM" id="Phobius"/>
    </source>
</evidence>
<evidence type="ECO:0000256" key="6">
    <source>
        <dbReference type="ARBA" id="ARBA00023136"/>
    </source>
</evidence>
<feature type="transmembrane region" description="Helical" evidence="7">
    <location>
        <begin position="405"/>
        <end position="425"/>
    </location>
</feature>
<dbReference type="OrthoDB" id="4365673at2"/>
<keyword evidence="2" id="KW-0813">Transport</keyword>
<evidence type="ECO:0000256" key="5">
    <source>
        <dbReference type="ARBA" id="ARBA00022989"/>
    </source>
</evidence>
<dbReference type="Proteomes" id="UP000247591">
    <property type="component" value="Unassembled WGS sequence"/>
</dbReference>
<protein>
    <submittedName>
        <fullName evidence="9">EmrB/QacA subfamily drug resistance transporter</fullName>
    </submittedName>
</protein>
<accession>A0A318RQC9</accession>
<dbReference type="Gene3D" id="1.20.1250.20">
    <property type="entry name" value="MFS general substrate transporter like domains"/>
    <property type="match status" value="1"/>
</dbReference>
<organism evidence="9 10">
    <name type="scientific">Williamsia limnetica</name>
    <dbReference type="NCBI Taxonomy" id="882452"/>
    <lineage>
        <taxon>Bacteria</taxon>
        <taxon>Bacillati</taxon>
        <taxon>Actinomycetota</taxon>
        <taxon>Actinomycetes</taxon>
        <taxon>Mycobacteriales</taxon>
        <taxon>Nocardiaceae</taxon>
        <taxon>Williamsia</taxon>
    </lineage>
</organism>
<evidence type="ECO:0000256" key="4">
    <source>
        <dbReference type="ARBA" id="ARBA00022692"/>
    </source>
</evidence>
<comment type="subcellular location">
    <subcellularLocation>
        <location evidence="1">Cell membrane</location>
        <topology evidence="1">Multi-pass membrane protein</topology>
    </subcellularLocation>
</comment>
<feature type="domain" description="Major facilitator superfamily (MFS) profile" evidence="8">
    <location>
        <begin position="12"/>
        <end position="462"/>
    </location>
</feature>
<feature type="transmembrane region" description="Helical" evidence="7">
    <location>
        <begin position="46"/>
        <end position="66"/>
    </location>
</feature>
<evidence type="ECO:0000313" key="9">
    <source>
        <dbReference type="EMBL" id="PYE19124.1"/>
    </source>
</evidence>
<feature type="transmembrane region" description="Helical" evidence="7">
    <location>
        <begin position="12"/>
        <end position="34"/>
    </location>
</feature>
<proteinExistence type="predicted"/>
<comment type="caution">
    <text evidence="9">The sequence shown here is derived from an EMBL/GenBank/DDBJ whole genome shotgun (WGS) entry which is preliminary data.</text>
</comment>
<dbReference type="NCBIfam" id="TIGR00711">
    <property type="entry name" value="efflux_EmrB"/>
    <property type="match status" value="1"/>
</dbReference>
<feature type="transmembrane region" description="Helical" evidence="7">
    <location>
        <begin position="445"/>
        <end position="467"/>
    </location>
</feature>
<dbReference type="InterPro" id="IPR004638">
    <property type="entry name" value="EmrB-like"/>
</dbReference>
<dbReference type="AlphaFoldDB" id="A0A318RQC9"/>
<gene>
    <name evidence="9" type="ORF">DFR67_10334</name>
</gene>
<evidence type="ECO:0000256" key="3">
    <source>
        <dbReference type="ARBA" id="ARBA00022475"/>
    </source>
</evidence>
<sequence length="494" mass="51670">MTPQTFKRRNLAMAILAFAMFMDLMDVTIVNVAIPSIRDDLGASPAQIEWLVGGYVLAFAGVLITAGRLGDRYGRQRIFLIGIVGFTLASVLASTAQTGSILVASRVLQGFFAGLMVPQVLANVQVLYRPKERAPIFAILGVITAMAAVIGPVLGGWLVTNNPLGGEWRSIFFINVPIGIIIAVAGYFLVPNTKSEKVTDLDLVGVVLAVGGVLLLVYPLVEGRQLGWPAWSFVMMALSPVALTAFVLQQKRRTAEGSALIPLRLFGNRGFVGGSAIQFLFQGSITSFFLILALYVQVGLGFEAITAGAMTLPFSIGAVLAAGVAAALTTKLGRSLPLIGGVMMSAGTAWTIQVIRSSDAAFSSWDTVIPMGLAGLGLTIMLVPLLDIALSTVDVNDSGAASGTLNTFAQVGGAVGVAVTGVLFFGEAGRYSQPELLHALSVAAWVPIIGYALCALASFLLPGLGAVRKHAEEQERIAEIEEARLAAQAPAAAP</sequence>
<feature type="transmembrane region" description="Helical" evidence="7">
    <location>
        <begin position="78"/>
        <end position="97"/>
    </location>
</feature>
<dbReference type="CDD" id="cd17321">
    <property type="entry name" value="MFS_MMR_MDR_like"/>
    <property type="match status" value="1"/>
</dbReference>
<dbReference type="InterPro" id="IPR020846">
    <property type="entry name" value="MFS_dom"/>
</dbReference>
<dbReference type="PROSITE" id="PS50850">
    <property type="entry name" value="MFS"/>
    <property type="match status" value="1"/>
</dbReference>
<feature type="transmembrane region" description="Helical" evidence="7">
    <location>
        <begin position="103"/>
        <end position="124"/>
    </location>
</feature>
<reference evidence="9 10" key="1">
    <citation type="submission" date="2018-06" db="EMBL/GenBank/DDBJ databases">
        <title>Genomic Encyclopedia of Type Strains, Phase IV (KMG-IV): sequencing the most valuable type-strain genomes for metagenomic binning, comparative biology and taxonomic classification.</title>
        <authorList>
            <person name="Goeker M."/>
        </authorList>
    </citation>
    <scope>NUCLEOTIDE SEQUENCE [LARGE SCALE GENOMIC DNA]</scope>
    <source>
        <strain evidence="9 10">DSM 45521</strain>
    </source>
</reference>
<dbReference type="GO" id="GO:0022857">
    <property type="term" value="F:transmembrane transporter activity"/>
    <property type="evidence" value="ECO:0007669"/>
    <property type="project" value="InterPro"/>
</dbReference>
<keyword evidence="3" id="KW-1003">Cell membrane</keyword>
<keyword evidence="5 7" id="KW-1133">Transmembrane helix</keyword>
<dbReference type="InterPro" id="IPR036259">
    <property type="entry name" value="MFS_trans_sf"/>
</dbReference>
<dbReference type="PANTHER" id="PTHR42718:SF39">
    <property type="entry name" value="ACTINORHODIN TRANSPORTER-RELATED"/>
    <property type="match status" value="1"/>
</dbReference>
<feature type="transmembrane region" description="Helical" evidence="7">
    <location>
        <begin position="171"/>
        <end position="190"/>
    </location>
</feature>